<dbReference type="Proteomes" id="UP000619457">
    <property type="component" value="Unassembled WGS sequence"/>
</dbReference>
<reference evidence="1" key="1">
    <citation type="journal article" date="2014" name="Int. J. Syst. Evol. Microbiol.">
        <title>Complete genome sequence of Corynebacterium casei LMG S-19264T (=DSM 44701T), isolated from a smear-ripened cheese.</title>
        <authorList>
            <consortium name="US DOE Joint Genome Institute (JGI-PGF)"/>
            <person name="Walter F."/>
            <person name="Albersmeier A."/>
            <person name="Kalinowski J."/>
            <person name="Ruckert C."/>
        </authorList>
    </citation>
    <scope>NUCLEOTIDE SEQUENCE</scope>
    <source>
        <strain evidence="1">KCTC 12368</strain>
    </source>
</reference>
<proteinExistence type="predicted"/>
<protein>
    <submittedName>
        <fullName evidence="1">Uncharacterized protein</fullName>
    </submittedName>
</protein>
<dbReference type="RefSeq" id="WP_018475471.1">
    <property type="nucleotide sequence ID" value="NZ_BMWX01000005.1"/>
</dbReference>
<evidence type="ECO:0000313" key="1">
    <source>
        <dbReference type="EMBL" id="GGZ35337.1"/>
    </source>
</evidence>
<organism evidence="1 2">
    <name type="scientific">Echinicola pacifica</name>
    <dbReference type="NCBI Taxonomy" id="346377"/>
    <lineage>
        <taxon>Bacteria</taxon>
        <taxon>Pseudomonadati</taxon>
        <taxon>Bacteroidota</taxon>
        <taxon>Cytophagia</taxon>
        <taxon>Cytophagales</taxon>
        <taxon>Cyclobacteriaceae</taxon>
        <taxon>Echinicola</taxon>
    </lineage>
</organism>
<name>A0A918Q8B8_9BACT</name>
<sequence>MKNNHTYIEFCKKLYLEGFTPANIRFREHPKFEEFLRIVKQEVYETSYEMFYEYTKEHNYFTNLWTSHLLIEYFKVSKEIKSSCLEIIVRYSEGRLNPKVAREERDWLEMNRLLYV</sequence>
<accession>A0A918Q8B8</accession>
<evidence type="ECO:0000313" key="2">
    <source>
        <dbReference type="Proteomes" id="UP000619457"/>
    </source>
</evidence>
<keyword evidence="2" id="KW-1185">Reference proteome</keyword>
<gene>
    <name evidence="1" type="ORF">GCM10007049_30950</name>
</gene>
<reference evidence="1" key="2">
    <citation type="submission" date="2020-09" db="EMBL/GenBank/DDBJ databases">
        <authorList>
            <person name="Sun Q."/>
            <person name="Kim S."/>
        </authorList>
    </citation>
    <scope>NUCLEOTIDE SEQUENCE</scope>
    <source>
        <strain evidence="1">KCTC 12368</strain>
    </source>
</reference>
<dbReference type="AlphaFoldDB" id="A0A918Q8B8"/>
<comment type="caution">
    <text evidence="1">The sequence shown here is derived from an EMBL/GenBank/DDBJ whole genome shotgun (WGS) entry which is preliminary data.</text>
</comment>
<dbReference type="EMBL" id="BMWX01000005">
    <property type="protein sequence ID" value="GGZ35337.1"/>
    <property type="molecule type" value="Genomic_DNA"/>
</dbReference>